<name>A0ABS5EXX6_9PROT</name>
<reference evidence="3" key="1">
    <citation type="journal article" date="2021" name="Syst. Appl. Microbiol.">
        <title>Roseomonas hellenica sp. nov., isolated from roots of wild-growing Alkanna tinctoria.</title>
        <authorList>
            <person name="Rat A."/>
            <person name="Naranjo H.D."/>
            <person name="Lebbe L."/>
            <person name="Cnockaert M."/>
            <person name="Krigas N."/>
            <person name="Grigoriadou K."/>
            <person name="Maloupa E."/>
            <person name="Willems A."/>
        </authorList>
    </citation>
    <scope>NUCLEOTIDE SEQUENCE [LARGE SCALE GENOMIC DNA]</scope>
    <source>
        <strain evidence="3">LMG 31523</strain>
    </source>
</reference>
<dbReference type="RefSeq" id="WP_211852811.1">
    <property type="nucleotide sequence ID" value="NZ_JAAGBB010000013.1"/>
</dbReference>
<dbReference type="Pfam" id="PF01042">
    <property type="entry name" value="Ribonuc_L-PSP"/>
    <property type="match status" value="1"/>
</dbReference>
<sequence>MSQRPLFPPSRTVPLGGGAKLIFCSGVTARGSEAAGRPVLEQARECFARLERALAQEGADLSHLLKITTWLSDMRDYDGFNQARQAAFAALEAPPASTCLGGAQFTTPDCRVEIEGIAVLPGATS</sequence>
<evidence type="ECO:0000256" key="1">
    <source>
        <dbReference type="ARBA" id="ARBA00010552"/>
    </source>
</evidence>
<organism evidence="2 3">
    <name type="scientific">Plastoroseomonas hellenica</name>
    <dbReference type="NCBI Taxonomy" id="2687306"/>
    <lineage>
        <taxon>Bacteria</taxon>
        <taxon>Pseudomonadati</taxon>
        <taxon>Pseudomonadota</taxon>
        <taxon>Alphaproteobacteria</taxon>
        <taxon>Acetobacterales</taxon>
        <taxon>Acetobacteraceae</taxon>
        <taxon>Plastoroseomonas</taxon>
    </lineage>
</organism>
<comment type="similarity">
    <text evidence="1">Belongs to the RutC family.</text>
</comment>
<dbReference type="EMBL" id="JAAGBB010000013">
    <property type="protein sequence ID" value="MBR0665139.1"/>
    <property type="molecule type" value="Genomic_DNA"/>
</dbReference>
<gene>
    <name evidence="2" type="ORF">GXW71_12310</name>
</gene>
<dbReference type="SUPFAM" id="SSF55298">
    <property type="entry name" value="YjgF-like"/>
    <property type="match status" value="1"/>
</dbReference>
<keyword evidence="3" id="KW-1185">Reference proteome</keyword>
<dbReference type="Proteomes" id="UP001196870">
    <property type="component" value="Unassembled WGS sequence"/>
</dbReference>
<proteinExistence type="inferred from homology"/>
<protein>
    <submittedName>
        <fullName evidence="2">RidA family protein</fullName>
    </submittedName>
</protein>
<dbReference type="PANTHER" id="PTHR11803">
    <property type="entry name" value="2-IMINOBUTANOATE/2-IMINOPROPANOATE DEAMINASE RIDA"/>
    <property type="match status" value="1"/>
</dbReference>
<dbReference type="Gene3D" id="3.30.1330.40">
    <property type="entry name" value="RutC-like"/>
    <property type="match status" value="1"/>
</dbReference>
<evidence type="ECO:0000313" key="2">
    <source>
        <dbReference type="EMBL" id="MBR0665139.1"/>
    </source>
</evidence>
<accession>A0ABS5EXX6</accession>
<dbReference type="PANTHER" id="PTHR11803:SF58">
    <property type="entry name" value="PROTEIN HMF1-RELATED"/>
    <property type="match status" value="1"/>
</dbReference>
<dbReference type="InterPro" id="IPR006175">
    <property type="entry name" value="YjgF/YER057c/UK114"/>
</dbReference>
<dbReference type="InterPro" id="IPR035959">
    <property type="entry name" value="RutC-like_sf"/>
</dbReference>
<comment type="caution">
    <text evidence="2">The sequence shown here is derived from an EMBL/GenBank/DDBJ whole genome shotgun (WGS) entry which is preliminary data.</text>
</comment>
<evidence type="ECO:0000313" key="3">
    <source>
        <dbReference type="Proteomes" id="UP001196870"/>
    </source>
</evidence>